<dbReference type="SUPFAM" id="SSF88946">
    <property type="entry name" value="Sigma2 domain of RNA polymerase sigma factors"/>
    <property type="match status" value="1"/>
</dbReference>
<dbReference type="AlphaFoldDB" id="A0A1C4WPU6"/>
<evidence type="ECO:0000256" key="6">
    <source>
        <dbReference type="SAM" id="MobiDB-lite"/>
    </source>
</evidence>
<feature type="domain" description="RNA polymerase sigma-70 region 2" evidence="7">
    <location>
        <begin position="11"/>
        <end position="74"/>
    </location>
</feature>
<evidence type="ECO:0000256" key="1">
    <source>
        <dbReference type="ARBA" id="ARBA00010641"/>
    </source>
</evidence>
<evidence type="ECO:0000313" key="9">
    <source>
        <dbReference type="EMBL" id="SCE98194.1"/>
    </source>
</evidence>
<dbReference type="Pfam" id="PF04542">
    <property type="entry name" value="Sigma70_r2"/>
    <property type="match status" value="1"/>
</dbReference>
<dbReference type="Pfam" id="PF08281">
    <property type="entry name" value="Sigma70_r4_2"/>
    <property type="match status" value="1"/>
</dbReference>
<dbReference type="InterPro" id="IPR013324">
    <property type="entry name" value="RNA_pol_sigma_r3/r4-like"/>
</dbReference>
<organism evidence="9 10">
    <name type="scientific">Micromonospora echinospora</name>
    <name type="common">Micromonospora purpurea</name>
    <dbReference type="NCBI Taxonomy" id="1877"/>
    <lineage>
        <taxon>Bacteria</taxon>
        <taxon>Bacillati</taxon>
        <taxon>Actinomycetota</taxon>
        <taxon>Actinomycetes</taxon>
        <taxon>Micromonosporales</taxon>
        <taxon>Micromonosporaceae</taxon>
        <taxon>Micromonospora</taxon>
    </lineage>
</organism>
<dbReference type="SUPFAM" id="SSF88659">
    <property type="entry name" value="Sigma3 and sigma4 domains of RNA polymerase sigma factors"/>
    <property type="match status" value="1"/>
</dbReference>
<sequence>MSEDEQRFVALWTEYAPRVMAYALRHLDSDTAQDVVSETFLVAWRRLASVPDDPLPWLIVVARNTIGNLRRSGHRQVRLATELERLRQVAEPAAAADVLATERAAVLARLAALTPREREALLLVAWDGLTPRQAATVAGCSLPAFHVRLYRARRRLQAVGEADAPPHTDTTPRPLPFSGGGTA</sequence>
<feature type="region of interest" description="Disordered" evidence="6">
    <location>
        <begin position="159"/>
        <end position="183"/>
    </location>
</feature>
<dbReference type="InterPro" id="IPR039425">
    <property type="entry name" value="RNA_pol_sigma-70-like"/>
</dbReference>
<dbReference type="Gene3D" id="1.10.1740.10">
    <property type="match status" value="1"/>
</dbReference>
<dbReference type="GO" id="GO:0006352">
    <property type="term" value="P:DNA-templated transcription initiation"/>
    <property type="evidence" value="ECO:0007669"/>
    <property type="project" value="InterPro"/>
</dbReference>
<evidence type="ECO:0000259" key="7">
    <source>
        <dbReference type="Pfam" id="PF04542"/>
    </source>
</evidence>
<dbReference type="GO" id="GO:0003677">
    <property type="term" value="F:DNA binding"/>
    <property type="evidence" value="ECO:0007669"/>
    <property type="project" value="UniProtKB-KW"/>
</dbReference>
<gene>
    <name evidence="9" type="ORF">GA0070618_2392</name>
</gene>
<dbReference type="GO" id="GO:0016987">
    <property type="term" value="F:sigma factor activity"/>
    <property type="evidence" value="ECO:0007669"/>
    <property type="project" value="UniProtKB-KW"/>
</dbReference>
<keyword evidence="3" id="KW-0731">Sigma factor</keyword>
<dbReference type="PANTHER" id="PTHR43133">
    <property type="entry name" value="RNA POLYMERASE ECF-TYPE SIGMA FACTO"/>
    <property type="match status" value="1"/>
</dbReference>
<evidence type="ECO:0000256" key="2">
    <source>
        <dbReference type="ARBA" id="ARBA00023015"/>
    </source>
</evidence>
<keyword evidence="5" id="KW-0804">Transcription</keyword>
<dbReference type="PANTHER" id="PTHR43133:SF8">
    <property type="entry name" value="RNA POLYMERASE SIGMA FACTOR HI_1459-RELATED"/>
    <property type="match status" value="1"/>
</dbReference>
<evidence type="ECO:0000256" key="5">
    <source>
        <dbReference type="ARBA" id="ARBA00023163"/>
    </source>
</evidence>
<keyword evidence="2" id="KW-0805">Transcription regulation</keyword>
<keyword evidence="10" id="KW-1185">Reference proteome</keyword>
<dbReference type="Proteomes" id="UP000198253">
    <property type="component" value="Chromosome I"/>
</dbReference>
<accession>A0A1C4WPU6</accession>
<name>A0A1C4WPU6_MICEC</name>
<dbReference type="InterPro" id="IPR013249">
    <property type="entry name" value="RNA_pol_sigma70_r4_t2"/>
</dbReference>
<dbReference type="InParanoid" id="A0A1C4WPU6"/>
<evidence type="ECO:0000256" key="3">
    <source>
        <dbReference type="ARBA" id="ARBA00023082"/>
    </source>
</evidence>
<evidence type="ECO:0000256" key="4">
    <source>
        <dbReference type="ARBA" id="ARBA00023125"/>
    </source>
</evidence>
<reference evidence="10" key="1">
    <citation type="submission" date="2016-06" db="EMBL/GenBank/DDBJ databases">
        <authorList>
            <person name="Varghese N."/>
            <person name="Submissions Spin"/>
        </authorList>
    </citation>
    <scope>NUCLEOTIDE SEQUENCE [LARGE SCALE GENOMIC DNA]</scope>
    <source>
        <strain evidence="10">DSM 43816</strain>
    </source>
</reference>
<dbReference type="InterPro" id="IPR036388">
    <property type="entry name" value="WH-like_DNA-bd_sf"/>
</dbReference>
<feature type="domain" description="RNA polymerase sigma factor 70 region 4 type 2" evidence="8">
    <location>
        <begin position="104"/>
        <end position="156"/>
    </location>
</feature>
<dbReference type="InterPro" id="IPR013325">
    <property type="entry name" value="RNA_pol_sigma_r2"/>
</dbReference>
<dbReference type="Gene3D" id="1.10.10.10">
    <property type="entry name" value="Winged helix-like DNA-binding domain superfamily/Winged helix DNA-binding domain"/>
    <property type="match status" value="1"/>
</dbReference>
<dbReference type="InterPro" id="IPR014284">
    <property type="entry name" value="RNA_pol_sigma-70_dom"/>
</dbReference>
<protein>
    <submittedName>
        <fullName evidence="9">RNA polymerase sigma-70 factor, ECF subfamily</fullName>
    </submittedName>
</protein>
<dbReference type="NCBIfam" id="TIGR02937">
    <property type="entry name" value="sigma70-ECF"/>
    <property type="match status" value="1"/>
</dbReference>
<dbReference type="EMBL" id="LT607413">
    <property type="protein sequence ID" value="SCE98194.1"/>
    <property type="molecule type" value="Genomic_DNA"/>
</dbReference>
<dbReference type="InterPro" id="IPR007627">
    <property type="entry name" value="RNA_pol_sigma70_r2"/>
</dbReference>
<evidence type="ECO:0000313" key="10">
    <source>
        <dbReference type="Proteomes" id="UP000198253"/>
    </source>
</evidence>
<evidence type="ECO:0000259" key="8">
    <source>
        <dbReference type="Pfam" id="PF08281"/>
    </source>
</evidence>
<proteinExistence type="inferred from homology"/>
<keyword evidence="4" id="KW-0238">DNA-binding</keyword>
<dbReference type="RefSeq" id="WP_197701752.1">
    <property type="nucleotide sequence ID" value="NZ_LT607413.1"/>
</dbReference>
<comment type="similarity">
    <text evidence="1">Belongs to the sigma-70 factor family. ECF subfamily.</text>
</comment>